<sequence>MWLFSIFLLSFAIFLNAFTVVPYIQIDFAHYFRLAQCQAKCSEKYGILSKKALNDGSMEEYFNVSEEEAKFCEMGCQQNRRSKKLNKEAKEALIDGIRFWGESAANSSKVGSNPLASVQLLCQTSASIESDFDESITGRLGLVVKRGAIAPTRYIIQWRQRTFTMGFYDETQWITASIEHSTLVFIDGMIPGVQYRFQVTAVGPTGKLGDVVMSDWTEAISLKEQSKALVQALSTKNGYDTEHGVNSLITWTRSADQSCAYKVTYSNSTHTTMRDIEMDISLGILLTNLEFGSEYEVEISTLGFKSNDLSNRKASTPISTHFTSFTCAQVHGRGSLQCPPEPVDEFKVAVHSNGSIGISWKPSADIENILSYRIEYYSTEEFDKCDTMSKSVFLKPPTTEAQINVDPGCEYVLKMTNYDLIGREAFIERIFDVNVERSMIPINWKTISITVSILVILFLFCLLRCTLSPRCKQKVNEKKHKLVSDFS</sequence>
<organism evidence="5 6">
    <name type="scientific">Mesorhabditis belari</name>
    <dbReference type="NCBI Taxonomy" id="2138241"/>
    <lineage>
        <taxon>Eukaryota</taxon>
        <taxon>Metazoa</taxon>
        <taxon>Ecdysozoa</taxon>
        <taxon>Nematoda</taxon>
        <taxon>Chromadorea</taxon>
        <taxon>Rhabditida</taxon>
        <taxon>Rhabditina</taxon>
        <taxon>Rhabditomorpha</taxon>
        <taxon>Rhabditoidea</taxon>
        <taxon>Rhabditidae</taxon>
        <taxon>Mesorhabditinae</taxon>
        <taxon>Mesorhabditis</taxon>
    </lineage>
</organism>
<evidence type="ECO:0000313" key="5">
    <source>
        <dbReference type="Proteomes" id="UP000887575"/>
    </source>
</evidence>
<feature type="signal peptide" evidence="3">
    <location>
        <begin position="1"/>
        <end position="17"/>
    </location>
</feature>
<evidence type="ECO:0000256" key="3">
    <source>
        <dbReference type="SAM" id="SignalP"/>
    </source>
</evidence>
<reference evidence="6" key="1">
    <citation type="submission" date="2024-02" db="UniProtKB">
        <authorList>
            <consortium name="WormBaseParasite"/>
        </authorList>
    </citation>
    <scope>IDENTIFICATION</scope>
</reference>
<dbReference type="Proteomes" id="UP000887575">
    <property type="component" value="Unassembled WGS sequence"/>
</dbReference>
<dbReference type="AlphaFoldDB" id="A0AAF3FK65"/>
<accession>A0AAF3FK65</accession>
<dbReference type="InterPro" id="IPR050991">
    <property type="entry name" value="ECM_Regulatory_Proteins"/>
</dbReference>
<dbReference type="PANTHER" id="PTHR46708">
    <property type="entry name" value="TENASCIN"/>
    <property type="match status" value="1"/>
</dbReference>
<protein>
    <recommendedName>
        <fullName evidence="4">Fibronectin type-III domain-containing protein</fullName>
    </recommendedName>
</protein>
<dbReference type="InterPro" id="IPR003961">
    <property type="entry name" value="FN3_dom"/>
</dbReference>
<keyword evidence="3" id="KW-0732">Signal</keyword>
<keyword evidence="5" id="KW-1185">Reference proteome</keyword>
<dbReference type="InterPro" id="IPR013783">
    <property type="entry name" value="Ig-like_fold"/>
</dbReference>
<dbReference type="SUPFAM" id="SSF49265">
    <property type="entry name" value="Fibronectin type III"/>
    <property type="match status" value="2"/>
</dbReference>
<feature type="transmembrane region" description="Helical" evidence="2">
    <location>
        <begin position="447"/>
        <end position="467"/>
    </location>
</feature>
<proteinExistence type="predicted"/>
<evidence type="ECO:0000256" key="2">
    <source>
        <dbReference type="SAM" id="Phobius"/>
    </source>
</evidence>
<evidence type="ECO:0000256" key="1">
    <source>
        <dbReference type="ARBA" id="ARBA00022737"/>
    </source>
</evidence>
<keyword evidence="2" id="KW-1133">Transmembrane helix</keyword>
<evidence type="ECO:0000259" key="4">
    <source>
        <dbReference type="PROSITE" id="PS50853"/>
    </source>
</evidence>
<dbReference type="PROSITE" id="PS50853">
    <property type="entry name" value="FN3"/>
    <property type="match status" value="1"/>
</dbReference>
<dbReference type="InterPro" id="IPR036116">
    <property type="entry name" value="FN3_sf"/>
</dbReference>
<keyword evidence="1" id="KW-0677">Repeat</keyword>
<evidence type="ECO:0000313" key="6">
    <source>
        <dbReference type="WBParaSite" id="MBELARI_LOCUS7372"/>
    </source>
</evidence>
<dbReference type="CDD" id="cd00063">
    <property type="entry name" value="FN3"/>
    <property type="match status" value="2"/>
</dbReference>
<dbReference type="Gene3D" id="2.60.40.10">
    <property type="entry name" value="Immunoglobulins"/>
    <property type="match status" value="2"/>
</dbReference>
<keyword evidence="2" id="KW-0472">Membrane</keyword>
<dbReference type="PANTHER" id="PTHR46708:SF2">
    <property type="entry name" value="FIBRONECTIN TYPE-III DOMAIN-CONTAINING PROTEIN"/>
    <property type="match status" value="1"/>
</dbReference>
<feature type="chain" id="PRO_5041915012" description="Fibronectin type-III domain-containing protein" evidence="3">
    <location>
        <begin position="18"/>
        <end position="487"/>
    </location>
</feature>
<dbReference type="WBParaSite" id="MBELARI_LOCUS7372">
    <property type="protein sequence ID" value="MBELARI_LOCUS7372"/>
    <property type="gene ID" value="MBELARI_LOCUS7372"/>
</dbReference>
<feature type="domain" description="Fibronectin type-III" evidence="4">
    <location>
        <begin position="339"/>
        <end position="438"/>
    </location>
</feature>
<keyword evidence="2" id="KW-0812">Transmembrane</keyword>
<name>A0AAF3FK65_9BILA</name>